<protein>
    <recommendedName>
        <fullName evidence="3">LarC family nickel insertion protein</fullName>
    </recommendedName>
</protein>
<dbReference type="InterPro" id="IPR002822">
    <property type="entry name" value="Ni_insertion"/>
</dbReference>
<dbReference type="PANTHER" id="PTHR36566:SF1">
    <property type="entry name" value="PYRIDINIUM-3,5-BISTHIOCARBOXYLIC ACID MONONUCLEOTIDE NICKEL INSERTION PROTEIN"/>
    <property type="match status" value="1"/>
</dbReference>
<comment type="caution">
    <text evidence="2">The sequence shown here is derived from an EMBL/GenBank/DDBJ whole genome shotgun (WGS) entry which is preliminary data.</text>
</comment>
<gene>
    <name evidence="2" type="ORF">S01H1_56197</name>
</gene>
<organism evidence="2">
    <name type="scientific">marine sediment metagenome</name>
    <dbReference type="NCBI Taxonomy" id="412755"/>
    <lineage>
        <taxon>unclassified sequences</taxon>
        <taxon>metagenomes</taxon>
        <taxon>ecological metagenomes</taxon>
    </lineage>
</organism>
<name>X0VVV1_9ZZZZ</name>
<keyword evidence="1" id="KW-0533">Nickel</keyword>
<reference evidence="2" key="1">
    <citation type="journal article" date="2014" name="Front. Microbiol.">
        <title>High frequency of phylogenetically diverse reductive dehalogenase-homologous genes in deep subseafloor sedimentary metagenomes.</title>
        <authorList>
            <person name="Kawai M."/>
            <person name="Futagami T."/>
            <person name="Toyoda A."/>
            <person name="Takaki Y."/>
            <person name="Nishi S."/>
            <person name="Hori S."/>
            <person name="Arai W."/>
            <person name="Tsubouchi T."/>
            <person name="Morono Y."/>
            <person name="Uchiyama I."/>
            <person name="Ito T."/>
            <person name="Fujiyama A."/>
            <person name="Inagaki F."/>
            <person name="Takami H."/>
        </authorList>
    </citation>
    <scope>NUCLEOTIDE SEQUENCE</scope>
    <source>
        <strain evidence="2">Expedition CK06-06</strain>
    </source>
</reference>
<dbReference type="Pfam" id="PF01969">
    <property type="entry name" value="Ni_insertion"/>
    <property type="match status" value="1"/>
</dbReference>
<evidence type="ECO:0008006" key="3">
    <source>
        <dbReference type="Google" id="ProtNLM"/>
    </source>
</evidence>
<accession>X0VVV1</accession>
<feature type="non-terminal residue" evidence="2">
    <location>
        <position position="1"/>
    </location>
</feature>
<sequence>AGANSGELTTPTAAAILSTLAEGIGPMPALSLGGVGYGAGSREGGAVPNLLRVFVGESDDIGEADVVVELSANLDDCTGEILGATMDQLHTAGCLDVWATPIYMKKSRPAWMISALAAEVDAARVEEILFQQTTTFGLRRRSVTRSKLARSYKTVETPYGPIRIKIGCRGDAVLTASPEFADCRNAAETHHVPIREVMDAANLIWRSETSI</sequence>
<evidence type="ECO:0000313" key="2">
    <source>
        <dbReference type="EMBL" id="GAG16558.1"/>
    </source>
</evidence>
<dbReference type="PANTHER" id="PTHR36566">
    <property type="entry name" value="NICKEL INSERTION PROTEIN-RELATED"/>
    <property type="match status" value="1"/>
</dbReference>
<dbReference type="AlphaFoldDB" id="X0VVV1"/>
<dbReference type="Gene3D" id="3.10.20.300">
    <property type="entry name" value="mk0293 like domain"/>
    <property type="match status" value="1"/>
</dbReference>
<evidence type="ECO:0000256" key="1">
    <source>
        <dbReference type="ARBA" id="ARBA00022596"/>
    </source>
</evidence>
<dbReference type="EMBL" id="BARS01036576">
    <property type="protein sequence ID" value="GAG16558.1"/>
    <property type="molecule type" value="Genomic_DNA"/>
</dbReference>
<dbReference type="Gene3D" id="3.30.70.1380">
    <property type="entry name" value="Transcriptional regulatory protein pf0864 domain like"/>
    <property type="match status" value="1"/>
</dbReference>
<proteinExistence type="predicted"/>